<name>A0A453KX61_AEGTS</name>
<reference evidence="3" key="2">
    <citation type="journal article" date="2017" name="Nat. Plants">
        <title>The Aegilops tauschii genome reveals multiple impacts of transposons.</title>
        <authorList>
            <person name="Zhao G."/>
            <person name="Zou C."/>
            <person name="Li K."/>
            <person name="Wang K."/>
            <person name="Li T."/>
            <person name="Gao L."/>
            <person name="Zhang X."/>
            <person name="Wang H."/>
            <person name="Yang Z."/>
            <person name="Liu X."/>
            <person name="Jiang W."/>
            <person name="Mao L."/>
            <person name="Kong X."/>
            <person name="Jiao Y."/>
            <person name="Jia J."/>
        </authorList>
    </citation>
    <scope>NUCLEOTIDE SEQUENCE [LARGE SCALE GENOMIC DNA]</scope>
    <source>
        <strain evidence="3">cv. AL8/78</strain>
    </source>
</reference>
<protein>
    <submittedName>
        <fullName evidence="2">Uncharacterized protein</fullName>
    </submittedName>
</protein>
<feature type="region of interest" description="Disordered" evidence="1">
    <location>
        <begin position="1"/>
        <end position="27"/>
    </location>
</feature>
<keyword evidence="3" id="KW-1185">Reference proteome</keyword>
<accession>A0A453KX61</accession>
<proteinExistence type="predicted"/>
<dbReference type="AlphaFoldDB" id="A0A453KX61"/>
<reference evidence="2" key="3">
    <citation type="journal article" date="2017" name="Nature">
        <title>Genome sequence of the progenitor of the wheat D genome Aegilops tauschii.</title>
        <authorList>
            <person name="Luo M.C."/>
            <person name="Gu Y.Q."/>
            <person name="Puiu D."/>
            <person name="Wang H."/>
            <person name="Twardziok S.O."/>
            <person name="Deal K.R."/>
            <person name="Huo N."/>
            <person name="Zhu T."/>
            <person name="Wang L."/>
            <person name="Wang Y."/>
            <person name="McGuire P.E."/>
            <person name="Liu S."/>
            <person name="Long H."/>
            <person name="Ramasamy R.K."/>
            <person name="Rodriguez J.C."/>
            <person name="Van S.L."/>
            <person name="Yuan L."/>
            <person name="Wang Z."/>
            <person name="Xia Z."/>
            <person name="Xiao L."/>
            <person name="Anderson O.D."/>
            <person name="Ouyang S."/>
            <person name="Liang Y."/>
            <person name="Zimin A.V."/>
            <person name="Pertea G."/>
            <person name="Qi P."/>
            <person name="Bennetzen J.L."/>
            <person name="Dai X."/>
            <person name="Dawson M.W."/>
            <person name="Muller H.G."/>
            <person name="Kugler K."/>
            <person name="Rivarola-Duarte L."/>
            <person name="Spannagl M."/>
            <person name="Mayer K.F.X."/>
            <person name="Lu F.H."/>
            <person name="Bevan M.W."/>
            <person name="Leroy P."/>
            <person name="Li P."/>
            <person name="You F.M."/>
            <person name="Sun Q."/>
            <person name="Liu Z."/>
            <person name="Lyons E."/>
            <person name="Wicker T."/>
            <person name="Salzberg S.L."/>
            <person name="Devos K.M."/>
            <person name="Dvorak J."/>
        </authorList>
    </citation>
    <scope>NUCLEOTIDE SEQUENCE [LARGE SCALE GENOMIC DNA]</scope>
    <source>
        <strain evidence="2">cv. AL8/78</strain>
    </source>
</reference>
<reference evidence="3" key="1">
    <citation type="journal article" date="2014" name="Science">
        <title>Ancient hybridizations among the ancestral genomes of bread wheat.</title>
        <authorList>
            <consortium name="International Wheat Genome Sequencing Consortium,"/>
            <person name="Marcussen T."/>
            <person name="Sandve S.R."/>
            <person name="Heier L."/>
            <person name="Spannagl M."/>
            <person name="Pfeifer M."/>
            <person name="Jakobsen K.S."/>
            <person name="Wulff B.B."/>
            <person name="Steuernagel B."/>
            <person name="Mayer K.F."/>
            <person name="Olsen O.A."/>
        </authorList>
    </citation>
    <scope>NUCLEOTIDE SEQUENCE [LARGE SCALE GENOMIC DNA]</scope>
    <source>
        <strain evidence="3">cv. AL8/78</strain>
    </source>
</reference>
<evidence type="ECO:0000256" key="1">
    <source>
        <dbReference type="SAM" id="MobiDB-lite"/>
    </source>
</evidence>
<sequence>DDGSSCPTDSAGLLPPFAGSPTAEGLEEKLRRVREENRRLAGTLGAILADRPDLRALARAPASAVATTRAPSGSASNAAREEAAGVTVEPQPKVRTVCARAEPADTDANLVSRTS</sequence>
<evidence type="ECO:0000313" key="3">
    <source>
        <dbReference type="Proteomes" id="UP000015105"/>
    </source>
</evidence>
<dbReference type="EnsemblPlants" id="AET5Gv20544500.2">
    <property type="protein sequence ID" value="AET5Gv20544500.2"/>
    <property type="gene ID" value="AET5Gv20544500"/>
</dbReference>
<organism evidence="2 3">
    <name type="scientific">Aegilops tauschii subsp. strangulata</name>
    <name type="common">Goatgrass</name>
    <dbReference type="NCBI Taxonomy" id="200361"/>
    <lineage>
        <taxon>Eukaryota</taxon>
        <taxon>Viridiplantae</taxon>
        <taxon>Streptophyta</taxon>
        <taxon>Embryophyta</taxon>
        <taxon>Tracheophyta</taxon>
        <taxon>Spermatophyta</taxon>
        <taxon>Magnoliopsida</taxon>
        <taxon>Liliopsida</taxon>
        <taxon>Poales</taxon>
        <taxon>Poaceae</taxon>
        <taxon>BOP clade</taxon>
        <taxon>Pooideae</taxon>
        <taxon>Triticodae</taxon>
        <taxon>Triticeae</taxon>
        <taxon>Triticinae</taxon>
        <taxon>Aegilops</taxon>
    </lineage>
</organism>
<dbReference type="Proteomes" id="UP000015105">
    <property type="component" value="Chromosome 5D"/>
</dbReference>
<dbReference type="Gramene" id="AET5Gv20544500.2">
    <property type="protein sequence ID" value="AET5Gv20544500.2"/>
    <property type="gene ID" value="AET5Gv20544500"/>
</dbReference>
<evidence type="ECO:0000313" key="2">
    <source>
        <dbReference type="EnsemblPlants" id="AET5Gv20544500.2"/>
    </source>
</evidence>
<reference evidence="2" key="5">
    <citation type="journal article" date="2021" name="G3 (Bethesda)">
        <title>Aegilops tauschii genome assembly Aet v5.0 features greater sequence contiguity and improved annotation.</title>
        <authorList>
            <person name="Wang L."/>
            <person name="Zhu T."/>
            <person name="Rodriguez J.C."/>
            <person name="Deal K.R."/>
            <person name="Dubcovsky J."/>
            <person name="McGuire P.E."/>
            <person name="Lux T."/>
            <person name="Spannagl M."/>
            <person name="Mayer K.F.X."/>
            <person name="Baldrich P."/>
            <person name="Meyers B.C."/>
            <person name="Huo N."/>
            <person name="Gu Y.Q."/>
            <person name="Zhou H."/>
            <person name="Devos K.M."/>
            <person name="Bennetzen J.L."/>
            <person name="Unver T."/>
            <person name="Budak H."/>
            <person name="Gulick P.J."/>
            <person name="Galiba G."/>
            <person name="Kalapos B."/>
            <person name="Nelson D.R."/>
            <person name="Li P."/>
            <person name="You F.M."/>
            <person name="Luo M.C."/>
            <person name="Dvorak J."/>
        </authorList>
    </citation>
    <scope>NUCLEOTIDE SEQUENCE [LARGE SCALE GENOMIC DNA]</scope>
    <source>
        <strain evidence="2">cv. AL8/78</strain>
    </source>
</reference>
<feature type="region of interest" description="Disordered" evidence="1">
    <location>
        <begin position="67"/>
        <end position="90"/>
    </location>
</feature>
<reference evidence="2" key="4">
    <citation type="submission" date="2019-03" db="UniProtKB">
        <authorList>
            <consortium name="EnsemblPlants"/>
        </authorList>
    </citation>
    <scope>IDENTIFICATION</scope>
</reference>